<dbReference type="Pfam" id="PF07499">
    <property type="entry name" value="RuvA_C"/>
    <property type="match status" value="1"/>
</dbReference>
<dbReference type="Proteomes" id="UP000230833">
    <property type="component" value="Unassembled WGS sequence"/>
</dbReference>
<dbReference type="Pfam" id="PF01330">
    <property type="entry name" value="RuvA_N"/>
    <property type="match status" value="1"/>
</dbReference>
<comment type="similarity">
    <text evidence="6">Belongs to the RuvA family.</text>
</comment>
<keyword evidence="1 6" id="KW-0963">Cytoplasm</keyword>
<comment type="subunit">
    <text evidence="6">Homotetramer. Forms an RuvA(8)-RuvB(12)-Holliday junction (HJ) complex. HJ DNA is sandwiched between 2 RuvA tetramers; dsDNA enters through RuvA and exits via RuvB. An RuvB hexamer assembles on each DNA strand where it exits the tetramer. Each RuvB hexamer is contacted by two RuvA subunits (via domain III) on 2 adjacent RuvB subunits; this complex drives branch migration. In the full resolvosome a probable DNA-RuvA(4)-RuvB(12)-RuvC(2) complex forms which resolves the HJ.</text>
</comment>
<evidence type="ECO:0000313" key="8">
    <source>
        <dbReference type="EMBL" id="PIR47026.1"/>
    </source>
</evidence>
<evidence type="ECO:0000256" key="2">
    <source>
        <dbReference type="ARBA" id="ARBA00022763"/>
    </source>
</evidence>
<evidence type="ECO:0000259" key="7">
    <source>
        <dbReference type="SMART" id="SM00278"/>
    </source>
</evidence>
<dbReference type="Gene3D" id="2.40.50.140">
    <property type="entry name" value="Nucleic acid-binding proteins"/>
    <property type="match status" value="1"/>
</dbReference>
<feature type="domain" description="Helix-hairpin-helix DNA-binding motif class 1" evidence="7">
    <location>
        <begin position="69"/>
        <end position="88"/>
    </location>
</feature>
<dbReference type="GO" id="GO:0005524">
    <property type="term" value="F:ATP binding"/>
    <property type="evidence" value="ECO:0007669"/>
    <property type="project" value="InterPro"/>
</dbReference>
<dbReference type="SMART" id="SM00278">
    <property type="entry name" value="HhH1"/>
    <property type="match status" value="2"/>
</dbReference>
<dbReference type="InterPro" id="IPR012340">
    <property type="entry name" value="NA-bd_OB-fold"/>
</dbReference>
<keyword evidence="5 6" id="KW-0234">DNA repair</keyword>
<evidence type="ECO:0000256" key="4">
    <source>
        <dbReference type="ARBA" id="ARBA00023172"/>
    </source>
</evidence>
<dbReference type="Gene3D" id="1.10.8.10">
    <property type="entry name" value="DNA helicase RuvA subunit, C-terminal domain"/>
    <property type="match status" value="1"/>
</dbReference>
<protein>
    <recommendedName>
        <fullName evidence="6">Holliday junction branch migration complex subunit RuvA</fullName>
    </recommendedName>
</protein>
<organism evidence="8 9">
    <name type="scientific">Candidatus Vogelbacteria bacterium CG10_big_fil_rev_8_21_14_0_10_45_14</name>
    <dbReference type="NCBI Taxonomy" id="1975042"/>
    <lineage>
        <taxon>Bacteria</taxon>
        <taxon>Candidatus Vogeliibacteriota</taxon>
    </lineage>
</organism>
<dbReference type="InterPro" id="IPR003583">
    <property type="entry name" value="Hlx-hairpin-Hlx_DNA-bd_motif"/>
</dbReference>
<evidence type="ECO:0000256" key="6">
    <source>
        <dbReference type="HAMAP-Rule" id="MF_00031"/>
    </source>
</evidence>
<dbReference type="GO" id="GO:0009379">
    <property type="term" value="C:Holliday junction helicase complex"/>
    <property type="evidence" value="ECO:0007669"/>
    <property type="project" value="InterPro"/>
</dbReference>
<name>A0A2H0RKR8_9BACT</name>
<evidence type="ECO:0000256" key="3">
    <source>
        <dbReference type="ARBA" id="ARBA00023125"/>
    </source>
</evidence>
<reference evidence="8 9" key="1">
    <citation type="submission" date="2017-09" db="EMBL/GenBank/DDBJ databases">
        <title>Depth-based differentiation of microbial function through sediment-hosted aquifers and enrichment of novel symbionts in the deep terrestrial subsurface.</title>
        <authorList>
            <person name="Probst A.J."/>
            <person name="Ladd B."/>
            <person name="Jarett J.K."/>
            <person name="Geller-Mcgrath D.E."/>
            <person name="Sieber C.M."/>
            <person name="Emerson J.B."/>
            <person name="Anantharaman K."/>
            <person name="Thomas B.C."/>
            <person name="Malmstrom R."/>
            <person name="Stieglmeier M."/>
            <person name="Klingl A."/>
            <person name="Woyke T."/>
            <person name="Ryan C.M."/>
            <person name="Banfield J.F."/>
        </authorList>
    </citation>
    <scope>NUCLEOTIDE SEQUENCE [LARGE SCALE GENOMIC DNA]</scope>
    <source>
        <strain evidence="8">CG10_big_fil_rev_8_21_14_0_10_45_14</strain>
    </source>
</reference>
<comment type="subcellular location">
    <subcellularLocation>
        <location evidence="6">Cytoplasm</location>
    </subcellularLocation>
</comment>
<evidence type="ECO:0000313" key="9">
    <source>
        <dbReference type="Proteomes" id="UP000230833"/>
    </source>
</evidence>
<gene>
    <name evidence="6 8" type="primary">ruvA</name>
    <name evidence="8" type="ORF">COV07_01120</name>
</gene>
<comment type="caution">
    <text evidence="8">The sequence shown here is derived from an EMBL/GenBank/DDBJ whole genome shotgun (WGS) entry which is preliminary data.</text>
</comment>
<dbReference type="Gene3D" id="1.10.150.20">
    <property type="entry name" value="5' to 3' exonuclease, C-terminal subdomain"/>
    <property type="match status" value="1"/>
</dbReference>
<dbReference type="GO" id="GO:0048476">
    <property type="term" value="C:Holliday junction resolvase complex"/>
    <property type="evidence" value="ECO:0007669"/>
    <property type="project" value="UniProtKB-UniRule"/>
</dbReference>
<keyword evidence="4 6" id="KW-0233">DNA recombination</keyword>
<dbReference type="SUPFAM" id="SSF46929">
    <property type="entry name" value="DNA helicase RuvA subunit, C-terminal domain"/>
    <property type="match status" value="1"/>
</dbReference>
<dbReference type="GO" id="GO:0005737">
    <property type="term" value="C:cytoplasm"/>
    <property type="evidence" value="ECO:0007669"/>
    <property type="project" value="UniProtKB-SubCell"/>
</dbReference>
<feature type="region of interest" description="Domain III" evidence="6">
    <location>
        <begin position="147"/>
        <end position="189"/>
    </location>
</feature>
<dbReference type="InterPro" id="IPR010994">
    <property type="entry name" value="RuvA_2-like"/>
</dbReference>
<dbReference type="InterPro" id="IPR011114">
    <property type="entry name" value="RuvA_C"/>
</dbReference>
<comment type="domain">
    <text evidence="6">Has three domains with a flexible linker between the domains II and III and assumes an 'L' shape. Domain III is highly mobile and contacts RuvB.</text>
</comment>
<dbReference type="GO" id="GO:0009378">
    <property type="term" value="F:four-way junction helicase activity"/>
    <property type="evidence" value="ECO:0007669"/>
    <property type="project" value="InterPro"/>
</dbReference>
<evidence type="ECO:0000256" key="5">
    <source>
        <dbReference type="ARBA" id="ARBA00023204"/>
    </source>
</evidence>
<comment type="function">
    <text evidence="6">The RuvA-RuvB-RuvC complex processes Holliday junction (HJ) DNA during genetic recombination and DNA repair, while the RuvA-RuvB complex plays an important role in the rescue of blocked DNA replication forks via replication fork reversal (RFR). RuvA specifically binds to HJ cruciform DNA, conferring on it an open structure. The RuvB hexamer acts as an ATP-dependent pump, pulling dsDNA into and through the RuvAB complex. HJ branch migration allows RuvC to scan DNA until it finds its consensus sequence, where it cleaves and resolves the cruciform DNA.</text>
</comment>
<dbReference type="AlphaFoldDB" id="A0A2H0RKR8"/>
<keyword evidence="2 6" id="KW-0227">DNA damage</keyword>
<feature type="domain" description="Helix-hairpin-helix DNA-binding motif class 1" evidence="7">
    <location>
        <begin position="104"/>
        <end position="123"/>
    </location>
</feature>
<dbReference type="SUPFAM" id="SSF47781">
    <property type="entry name" value="RuvA domain 2-like"/>
    <property type="match status" value="1"/>
</dbReference>
<dbReference type="SUPFAM" id="SSF50249">
    <property type="entry name" value="Nucleic acid-binding proteins"/>
    <property type="match status" value="1"/>
</dbReference>
<comment type="caution">
    <text evidence="6">Lacks conserved residue(s) required for the propagation of feature annotation.</text>
</comment>
<evidence type="ECO:0000256" key="1">
    <source>
        <dbReference type="ARBA" id="ARBA00022490"/>
    </source>
</evidence>
<sequence length="189" mass="20650">MLQGTVEHLEEKSVILSVAGVGYYVYLTVPFSSSLRAGEERTLWVYTAVRDDAIELYGFASREELSFYELLLSVPGIGPKGALSILGLAPLRSLIGAIGRGDVIYLTKVSGIGKKTAEKMVLELKGKLGHYGNAEDGNATQKSEDTDVLSALLALGYGDREAREIVRTLPEDLVRVEDKIKYALREAKR</sequence>
<dbReference type="EMBL" id="PCYL01000013">
    <property type="protein sequence ID" value="PIR47026.1"/>
    <property type="molecule type" value="Genomic_DNA"/>
</dbReference>
<dbReference type="InterPro" id="IPR000085">
    <property type="entry name" value="RuvA"/>
</dbReference>
<dbReference type="InterPro" id="IPR036267">
    <property type="entry name" value="RuvA_C_sf"/>
</dbReference>
<dbReference type="GO" id="GO:0006310">
    <property type="term" value="P:DNA recombination"/>
    <property type="evidence" value="ECO:0007669"/>
    <property type="project" value="UniProtKB-UniRule"/>
</dbReference>
<accession>A0A2H0RKR8</accession>
<dbReference type="GO" id="GO:0006281">
    <property type="term" value="P:DNA repair"/>
    <property type="evidence" value="ECO:0007669"/>
    <property type="project" value="UniProtKB-UniRule"/>
</dbReference>
<dbReference type="NCBIfam" id="TIGR00084">
    <property type="entry name" value="ruvA"/>
    <property type="match status" value="1"/>
</dbReference>
<dbReference type="Pfam" id="PF14520">
    <property type="entry name" value="HHH_5"/>
    <property type="match status" value="1"/>
</dbReference>
<dbReference type="HAMAP" id="MF_00031">
    <property type="entry name" value="DNA_HJ_migration_RuvA"/>
    <property type="match status" value="1"/>
</dbReference>
<dbReference type="InterPro" id="IPR013849">
    <property type="entry name" value="DNA_helicase_Holl-junc_RuvA_I"/>
</dbReference>
<proteinExistence type="inferred from homology"/>
<keyword evidence="3 6" id="KW-0238">DNA-binding</keyword>
<dbReference type="CDD" id="cd14332">
    <property type="entry name" value="UBA_RuvA_C"/>
    <property type="match status" value="1"/>
</dbReference>
<dbReference type="GO" id="GO:0000400">
    <property type="term" value="F:four-way junction DNA binding"/>
    <property type="evidence" value="ECO:0007669"/>
    <property type="project" value="UniProtKB-UniRule"/>
</dbReference>